<dbReference type="EMBL" id="VSRR010133615">
    <property type="protein sequence ID" value="MPD02890.1"/>
    <property type="molecule type" value="Genomic_DNA"/>
</dbReference>
<gene>
    <name evidence="2" type="ORF">E2C01_098499</name>
</gene>
<sequence>MYMTQIIFYDIWLRCVVSLLTFSLLQGDVDDEDKEVSVAEETRGETVLGEMNECAEEVKVADVQD</sequence>
<proteinExistence type="predicted"/>
<reference evidence="2 3" key="1">
    <citation type="submission" date="2019-05" db="EMBL/GenBank/DDBJ databases">
        <title>Another draft genome of Portunus trituberculatus and its Hox gene families provides insights of decapod evolution.</title>
        <authorList>
            <person name="Jeong J.-H."/>
            <person name="Song I."/>
            <person name="Kim S."/>
            <person name="Choi T."/>
            <person name="Kim D."/>
            <person name="Ryu S."/>
            <person name="Kim W."/>
        </authorList>
    </citation>
    <scope>NUCLEOTIDE SEQUENCE [LARGE SCALE GENOMIC DNA]</scope>
    <source>
        <tissue evidence="2">Muscle</tissue>
    </source>
</reference>
<evidence type="ECO:0000313" key="3">
    <source>
        <dbReference type="Proteomes" id="UP000324222"/>
    </source>
</evidence>
<protein>
    <submittedName>
        <fullName evidence="2">Uncharacterized protein</fullName>
    </submittedName>
</protein>
<evidence type="ECO:0000313" key="2">
    <source>
        <dbReference type="EMBL" id="MPD02890.1"/>
    </source>
</evidence>
<comment type="caution">
    <text evidence="2">The sequence shown here is derived from an EMBL/GenBank/DDBJ whole genome shotgun (WGS) entry which is preliminary data.</text>
</comment>
<evidence type="ECO:0000256" key="1">
    <source>
        <dbReference type="SAM" id="SignalP"/>
    </source>
</evidence>
<accession>A0A5B7K753</accession>
<dbReference type="Proteomes" id="UP000324222">
    <property type="component" value="Unassembled WGS sequence"/>
</dbReference>
<feature type="chain" id="PRO_5022737145" evidence="1">
    <location>
        <begin position="28"/>
        <end position="65"/>
    </location>
</feature>
<keyword evidence="3" id="KW-1185">Reference proteome</keyword>
<keyword evidence="1" id="KW-0732">Signal</keyword>
<feature type="signal peptide" evidence="1">
    <location>
        <begin position="1"/>
        <end position="27"/>
    </location>
</feature>
<dbReference type="AlphaFoldDB" id="A0A5B7K753"/>
<name>A0A5B7K753_PORTR</name>
<organism evidence="2 3">
    <name type="scientific">Portunus trituberculatus</name>
    <name type="common">Swimming crab</name>
    <name type="synonym">Neptunus trituberculatus</name>
    <dbReference type="NCBI Taxonomy" id="210409"/>
    <lineage>
        <taxon>Eukaryota</taxon>
        <taxon>Metazoa</taxon>
        <taxon>Ecdysozoa</taxon>
        <taxon>Arthropoda</taxon>
        <taxon>Crustacea</taxon>
        <taxon>Multicrustacea</taxon>
        <taxon>Malacostraca</taxon>
        <taxon>Eumalacostraca</taxon>
        <taxon>Eucarida</taxon>
        <taxon>Decapoda</taxon>
        <taxon>Pleocyemata</taxon>
        <taxon>Brachyura</taxon>
        <taxon>Eubrachyura</taxon>
        <taxon>Portunoidea</taxon>
        <taxon>Portunidae</taxon>
        <taxon>Portuninae</taxon>
        <taxon>Portunus</taxon>
    </lineage>
</organism>